<gene>
    <name evidence="1" type="ORF">L596_029419</name>
</gene>
<keyword evidence="2" id="KW-1185">Reference proteome</keyword>
<reference evidence="1 2" key="2">
    <citation type="journal article" date="2019" name="G3 (Bethesda)">
        <title>Hybrid Assembly of the Genome of the Entomopathogenic Nematode Steinernema carpocapsae Identifies the X-Chromosome.</title>
        <authorList>
            <person name="Serra L."/>
            <person name="Macchietto M."/>
            <person name="Macias-Munoz A."/>
            <person name="McGill C.J."/>
            <person name="Rodriguez I.M."/>
            <person name="Rodriguez B."/>
            <person name="Murad R."/>
            <person name="Mortazavi A."/>
        </authorList>
    </citation>
    <scope>NUCLEOTIDE SEQUENCE [LARGE SCALE GENOMIC DNA]</scope>
    <source>
        <strain evidence="1 2">ALL</strain>
    </source>
</reference>
<name>A0A4U5LUK9_STECR</name>
<accession>A0A4U5LUK9</accession>
<proteinExistence type="predicted"/>
<organism evidence="1 2">
    <name type="scientific">Steinernema carpocapsae</name>
    <name type="common">Entomopathogenic nematode</name>
    <dbReference type="NCBI Taxonomy" id="34508"/>
    <lineage>
        <taxon>Eukaryota</taxon>
        <taxon>Metazoa</taxon>
        <taxon>Ecdysozoa</taxon>
        <taxon>Nematoda</taxon>
        <taxon>Chromadorea</taxon>
        <taxon>Rhabditida</taxon>
        <taxon>Tylenchina</taxon>
        <taxon>Panagrolaimomorpha</taxon>
        <taxon>Strongyloidoidea</taxon>
        <taxon>Steinernematidae</taxon>
        <taxon>Steinernema</taxon>
    </lineage>
</organism>
<reference evidence="1 2" key="1">
    <citation type="journal article" date="2015" name="Genome Biol.">
        <title>Comparative genomics of Steinernema reveals deeply conserved gene regulatory networks.</title>
        <authorList>
            <person name="Dillman A.R."/>
            <person name="Macchietto M."/>
            <person name="Porter C.F."/>
            <person name="Rogers A."/>
            <person name="Williams B."/>
            <person name="Antoshechkin I."/>
            <person name="Lee M.M."/>
            <person name="Goodwin Z."/>
            <person name="Lu X."/>
            <person name="Lewis E.E."/>
            <person name="Goodrich-Blair H."/>
            <person name="Stock S.P."/>
            <person name="Adams B.J."/>
            <person name="Sternberg P.W."/>
            <person name="Mortazavi A."/>
        </authorList>
    </citation>
    <scope>NUCLEOTIDE SEQUENCE [LARGE SCALE GENOMIC DNA]</scope>
    <source>
        <strain evidence="1 2">ALL</strain>
    </source>
</reference>
<dbReference type="Proteomes" id="UP000298663">
    <property type="component" value="Unassembled WGS sequence"/>
</dbReference>
<comment type="caution">
    <text evidence="1">The sequence shown here is derived from an EMBL/GenBank/DDBJ whole genome shotgun (WGS) entry which is preliminary data.</text>
</comment>
<dbReference type="OrthoDB" id="10596769at2759"/>
<dbReference type="EMBL" id="AZBU02000012">
    <property type="protein sequence ID" value="TKR59802.1"/>
    <property type="molecule type" value="Genomic_DNA"/>
</dbReference>
<sequence length="147" mass="16484">MSKPTKRPYSLLETAADSFEKAGYSLNKLEVAPIAAKVSRLRQAKAFEEKYSRFIKIPSEMHVFDKKGEFDLEETLAKAGQSITFNYENIQNPKVGKTECVEEIITACDNILKKSKSGTPNLGPNFFYLFFAVQACMINRNNGSQTA</sequence>
<protein>
    <submittedName>
        <fullName evidence="1">Uncharacterized protein</fullName>
    </submittedName>
</protein>
<dbReference type="AlphaFoldDB" id="A0A4U5LUK9"/>
<evidence type="ECO:0000313" key="2">
    <source>
        <dbReference type="Proteomes" id="UP000298663"/>
    </source>
</evidence>
<evidence type="ECO:0000313" key="1">
    <source>
        <dbReference type="EMBL" id="TKR59802.1"/>
    </source>
</evidence>